<dbReference type="Proteomes" id="UP000821865">
    <property type="component" value="Chromosome 2"/>
</dbReference>
<reference evidence="1" key="1">
    <citation type="submission" date="2020-05" db="EMBL/GenBank/DDBJ databases">
        <title>Large-scale comparative analyses of tick genomes elucidate their genetic diversity and vector capacities.</title>
        <authorList>
            <person name="Jia N."/>
            <person name="Wang J."/>
            <person name="Shi W."/>
            <person name="Du L."/>
            <person name="Sun Y."/>
            <person name="Zhan W."/>
            <person name="Jiang J."/>
            <person name="Wang Q."/>
            <person name="Zhang B."/>
            <person name="Ji P."/>
            <person name="Sakyi L.B."/>
            <person name="Cui X."/>
            <person name="Yuan T."/>
            <person name="Jiang B."/>
            <person name="Yang W."/>
            <person name="Lam T.T.-Y."/>
            <person name="Chang Q."/>
            <person name="Ding S."/>
            <person name="Wang X."/>
            <person name="Zhu J."/>
            <person name="Ruan X."/>
            <person name="Zhao L."/>
            <person name="Wei J."/>
            <person name="Que T."/>
            <person name="Du C."/>
            <person name="Cheng J."/>
            <person name="Dai P."/>
            <person name="Han X."/>
            <person name="Huang E."/>
            <person name="Gao Y."/>
            <person name="Liu J."/>
            <person name="Shao H."/>
            <person name="Ye R."/>
            <person name="Li L."/>
            <person name="Wei W."/>
            <person name="Wang X."/>
            <person name="Wang C."/>
            <person name="Yang T."/>
            <person name="Huo Q."/>
            <person name="Li W."/>
            <person name="Guo W."/>
            <person name="Chen H."/>
            <person name="Zhou L."/>
            <person name="Ni X."/>
            <person name="Tian J."/>
            <person name="Zhou Y."/>
            <person name="Sheng Y."/>
            <person name="Liu T."/>
            <person name="Pan Y."/>
            <person name="Xia L."/>
            <person name="Li J."/>
            <person name="Zhao F."/>
            <person name="Cao W."/>
        </authorList>
    </citation>
    <scope>NUCLEOTIDE SEQUENCE</scope>
    <source>
        <strain evidence="1">Dsil-2018</strain>
    </source>
</reference>
<gene>
    <name evidence="1" type="ORF">HPB49_022962</name>
</gene>
<organism evidence="1 2">
    <name type="scientific">Dermacentor silvarum</name>
    <name type="common">Tick</name>
    <dbReference type="NCBI Taxonomy" id="543639"/>
    <lineage>
        <taxon>Eukaryota</taxon>
        <taxon>Metazoa</taxon>
        <taxon>Ecdysozoa</taxon>
        <taxon>Arthropoda</taxon>
        <taxon>Chelicerata</taxon>
        <taxon>Arachnida</taxon>
        <taxon>Acari</taxon>
        <taxon>Parasitiformes</taxon>
        <taxon>Ixodida</taxon>
        <taxon>Ixodoidea</taxon>
        <taxon>Ixodidae</taxon>
        <taxon>Rhipicephalinae</taxon>
        <taxon>Dermacentor</taxon>
    </lineage>
</organism>
<name>A0ACB8DG80_DERSI</name>
<keyword evidence="2" id="KW-1185">Reference proteome</keyword>
<comment type="caution">
    <text evidence="1">The sequence shown here is derived from an EMBL/GenBank/DDBJ whole genome shotgun (WGS) entry which is preliminary data.</text>
</comment>
<accession>A0ACB8DG80</accession>
<evidence type="ECO:0000313" key="1">
    <source>
        <dbReference type="EMBL" id="KAH7967131.1"/>
    </source>
</evidence>
<dbReference type="EMBL" id="CM023471">
    <property type="protein sequence ID" value="KAH7967131.1"/>
    <property type="molecule type" value="Genomic_DNA"/>
</dbReference>
<evidence type="ECO:0000313" key="2">
    <source>
        <dbReference type="Proteomes" id="UP000821865"/>
    </source>
</evidence>
<proteinExistence type="predicted"/>
<sequence length="479" mass="54525">MPHDVRHGSGTSLDRYERLLLALICASNHRFARRSSVVTILWFHLKAKPWKKVWPVRVELSTMFSGRLRSLLRLCSHAYAGSPSTPVCTSKQDGRSAILVSLRSKKATLLALTAFSVVACAHLHARVAVQGHASQRQGKTLRHLHQMTRIFINTSAMMVTANKTIAKPPIRCCYHILYRPSNAVNDNVTMQSGACVPVSNGTTIDVEFIRLTCSDAQGALVYINYHAFVIRKPRVEKRCAAARLRRHPPDGANDSDFVSPVQKRGKFATYSVLLVGADSLSRNNMKRSHSKTVKYLENRMHAVWLNGMNALGENTLENIVPLLTGQHIQELKKGCWNDFSQFWDNCTFLWKLFANAGYRTLYAEDNGVISTFNYLKPGFKEQPTDYYMRTFLLPFEMELGHYKPLNCYLCVAQSLIAEVVLNFTRDFAITFHNEPYFAFTWINALTHDYASTRWGGDEIFHKFFEASPTHTYARLSFRR</sequence>
<protein>
    <submittedName>
        <fullName evidence="1">Uncharacterized protein</fullName>
    </submittedName>
</protein>